<keyword evidence="10 13" id="KW-0408">Iron</keyword>
<organism evidence="15 16">
    <name type="scientific">Somion occarium</name>
    <dbReference type="NCBI Taxonomy" id="3059160"/>
    <lineage>
        <taxon>Eukaryota</taxon>
        <taxon>Fungi</taxon>
        <taxon>Dikarya</taxon>
        <taxon>Basidiomycota</taxon>
        <taxon>Agaricomycotina</taxon>
        <taxon>Agaricomycetes</taxon>
        <taxon>Polyporales</taxon>
        <taxon>Cerrenaceae</taxon>
        <taxon>Somion</taxon>
    </lineage>
</organism>
<dbReference type="InterPro" id="IPR017972">
    <property type="entry name" value="Cyt_P450_CS"/>
</dbReference>
<evidence type="ECO:0000256" key="12">
    <source>
        <dbReference type="ARBA" id="ARBA00023136"/>
    </source>
</evidence>
<keyword evidence="14" id="KW-0732">Signal</keyword>
<dbReference type="PANTHER" id="PTHR46300">
    <property type="entry name" value="P450, PUTATIVE (EUROFUNG)-RELATED-RELATED"/>
    <property type="match status" value="1"/>
</dbReference>
<evidence type="ECO:0000256" key="3">
    <source>
        <dbReference type="ARBA" id="ARBA00005179"/>
    </source>
</evidence>
<keyword evidence="11 13" id="KW-0503">Monooxygenase</keyword>
<evidence type="ECO:0000256" key="7">
    <source>
        <dbReference type="ARBA" id="ARBA00022723"/>
    </source>
</evidence>
<keyword evidence="12" id="KW-0472">Membrane</keyword>
<evidence type="ECO:0000256" key="14">
    <source>
        <dbReference type="SAM" id="SignalP"/>
    </source>
</evidence>
<evidence type="ECO:0000256" key="10">
    <source>
        <dbReference type="ARBA" id="ARBA00023004"/>
    </source>
</evidence>
<evidence type="ECO:0008006" key="17">
    <source>
        <dbReference type="Google" id="ProtNLM"/>
    </source>
</evidence>
<keyword evidence="9 13" id="KW-0560">Oxidoreductase</keyword>
<reference evidence="16" key="1">
    <citation type="submission" date="2024-04" db="EMBL/GenBank/DDBJ databases">
        <authorList>
            <person name="Shaw F."/>
            <person name="Minotto A."/>
        </authorList>
    </citation>
    <scope>NUCLEOTIDE SEQUENCE [LARGE SCALE GENOMIC DNA]</scope>
</reference>
<dbReference type="PRINTS" id="PR00463">
    <property type="entry name" value="EP450I"/>
</dbReference>
<comment type="cofactor">
    <cofactor evidence="1">
        <name>heme</name>
        <dbReference type="ChEBI" id="CHEBI:30413"/>
    </cofactor>
</comment>
<dbReference type="PROSITE" id="PS00086">
    <property type="entry name" value="CYTOCHROME_P450"/>
    <property type="match status" value="1"/>
</dbReference>
<keyword evidence="6" id="KW-0812">Transmembrane</keyword>
<name>A0ABP1D5N6_9APHY</name>
<evidence type="ECO:0000256" key="8">
    <source>
        <dbReference type="ARBA" id="ARBA00022989"/>
    </source>
</evidence>
<keyword evidence="5 13" id="KW-0349">Heme</keyword>
<evidence type="ECO:0000256" key="5">
    <source>
        <dbReference type="ARBA" id="ARBA00022617"/>
    </source>
</evidence>
<evidence type="ECO:0000313" key="15">
    <source>
        <dbReference type="EMBL" id="CAL1703205.1"/>
    </source>
</evidence>
<dbReference type="InterPro" id="IPR002401">
    <property type="entry name" value="Cyt_P450_E_grp-I"/>
</dbReference>
<evidence type="ECO:0000256" key="4">
    <source>
        <dbReference type="ARBA" id="ARBA00010617"/>
    </source>
</evidence>
<accession>A0ABP1D5N6</accession>
<evidence type="ECO:0000256" key="9">
    <source>
        <dbReference type="ARBA" id="ARBA00023002"/>
    </source>
</evidence>
<dbReference type="SUPFAM" id="SSF48264">
    <property type="entry name" value="Cytochrome P450"/>
    <property type="match status" value="1"/>
</dbReference>
<protein>
    <recommendedName>
        <fullName evidence="17">Cytochrome P450</fullName>
    </recommendedName>
</protein>
<dbReference type="CDD" id="cd11065">
    <property type="entry name" value="CYP64-like"/>
    <property type="match status" value="1"/>
</dbReference>
<dbReference type="Proteomes" id="UP001497453">
    <property type="component" value="Chromosome 3"/>
</dbReference>
<keyword evidence="8" id="KW-1133">Transmembrane helix</keyword>
<feature type="signal peptide" evidence="14">
    <location>
        <begin position="1"/>
        <end position="22"/>
    </location>
</feature>
<evidence type="ECO:0000256" key="2">
    <source>
        <dbReference type="ARBA" id="ARBA00004167"/>
    </source>
</evidence>
<dbReference type="PRINTS" id="PR00385">
    <property type="entry name" value="P450"/>
</dbReference>
<comment type="pathway">
    <text evidence="3">Secondary metabolite biosynthesis.</text>
</comment>
<feature type="chain" id="PRO_5046773531" description="Cytochrome P450" evidence="14">
    <location>
        <begin position="23"/>
        <end position="499"/>
    </location>
</feature>
<dbReference type="InterPro" id="IPR036396">
    <property type="entry name" value="Cyt_P450_sf"/>
</dbReference>
<sequence length="499" mass="56654">MTDNVLCISLLALLVFFTASLLRKQTDNPKRLPLPPGPAKYPVIGNLFDIPDDVPWETFSSMAQKYVHLKILSQHTIVISSMEAASDLFEKRHAIYSDRFQSVMLTELMDASWLFGLMNYGNVWRKIRKVFHRYYGAGIIQQYDALRFDIIRTFLKRLHAHPDKFFDHSHLVFAALLMNITYGVRIEDESNEHVVEAEAGQQGFNQAIQPGRFWVDYLHILKYVPAWIPGANFKRLASQWRQHMYHARDRPFDEAKASLMLGTVTPSIVTHALENIANSPDRDEQELMIRYSLGGAFGAGVETSTSTLECFFYAMLTHPDVQKKAQAELDRVVGPSRLPITSDLPNLPYVEAILKELLRWRPVTPLALPHYTATSDEYRGYYIPKGSIVLANVWQILRNPLRYPCPDQFRPERFLKSDGSLNPDISDPSIACFGFGRRICPGSSFGVSSLFSTIACVLHTFDIAPPLDEDGKPVVVELHMHSGMIAHPKQFPCTIQSNL</sequence>
<comment type="similarity">
    <text evidence="4 13">Belongs to the cytochrome P450 family.</text>
</comment>
<evidence type="ECO:0000256" key="6">
    <source>
        <dbReference type="ARBA" id="ARBA00022692"/>
    </source>
</evidence>
<evidence type="ECO:0000313" key="16">
    <source>
        <dbReference type="Proteomes" id="UP001497453"/>
    </source>
</evidence>
<dbReference type="InterPro" id="IPR001128">
    <property type="entry name" value="Cyt_P450"/>
</dbReference>
<keyword evidence="7 13" id="KW-0479">Metal-binding</keyword>
<evidence type="ECO:0000256" key="11">
    <source>
        <dbReference type="ARBA" id="ARBA00023033"/>
    </source>
</evidence>
<dbReference type="PANTHER" id="PTHR46300:SF7">
    <property type="entry name" value="P450, PUTATIVE (EUROFUNG)-RELATED"/>
    <property type="match status" value="1"/>
</dbReference>
<dbReference type="EMBL" id="OZ037946">
    <property type="protein sequence ID" value="CAL1703205.1"/>
    <property type="molecule type" value="Genomic_DNA"/>
</dbReference>
<dbReference type="InterPro" id="IPR050364">
    <property type="entry name" value="Cytochrome_P450_fung"/>
</dbReference>
<evidence type="ECO:0000256" key="13">
    <source>
        <dbReference type="RuleBase" id="RU000461"/>
    </source>
</evidence>
<keyword evidence="16" id="KW-1185">Reference proteome</keyword>
<gene>
    <name evidence="15" type="ORF">GFSPODELE1_LOCUS4454</name>
</gene>
<proteinExistence type="inferred from homology"/>
<dbReference type="Pfam" id="PF00067">
    <property type="entry name" value="p450"/>
    <property type="match status" value="1"/>
</dbReference>
<dbReference type="Gene3D" id="1.10.630.10">
    <property type="entry name" value="Cytochrome P450"/>
    <property type="match status" value="1"/>
</dbReference>
<evidence type="ECO:0000256" key="1">
    <source>
        <dbReference type="ARBA" id="ARBA00001971"/>
    </source>
</evidence>
<comment type="subcellular location">
    <subcellularLocation>
        <location evidence="2">Membrane</location>
        <topology evidence="2">Single-pass membrane protein</topology>
    </subcellularLocation>
</comment>